<evidence type="ECO:0000313" key="12">
    <source>
        <dbReference type="Proteomes" id="UP001419268"/>
    </source>
</evidence>
<dbReference type="InterPro" id="IPR018020">
    <property type="entry name" value="OHCU_decarboxylase"/>
</dbReference>
<dbReference type="AlphaFoldDB" id="A0AAP0ET63"/>
<evidence type="ECO:0000256" key="1">
    <source>
        <dbReference type="ARBA" id="ARBA00001043"/>
    </source>
</evidence>
<dbReference type="SUPFAM" id="SSF158694">
    <property type="entry name" value="UraD-Like"/>
    <property type="match status" value="1"/>
</dbReference>
<dbReference type="Gene3D" id="1.10.3330.10">
    <property type="entry name" value="Oxo-4-hydroxy-4-carboxy-5-ureidoimidazoline decarboxylase"/>
    <property type="match status" value="1"/>
</dbReference>
<dbReference type="GO" id="GO:0005777">
    <property type="term" value="C:peroxisome"/>
    <property type="evidence" value="ECO:0007669"/>
    <property type="project" value="TreeGrafter"/>
</dbReference>
<feature type="domain" description="Oxo-4-hydroxy-4-carboxy-5-ureidoimidazoline decarboxylase" evidence="10">
    <location>
        <begin position="10"/>
        <end position="158"/>
    </location>
</feature>
<sequence length="337" mass="37197">MASSTFEAKDFLACCGSARFADAMSMAGPFDSYDKAVETAREIWFTKVDVNGWLEAFAAHPQIGDASSGNPKSEISAQWSKGEQSTAISSASASSLQELYEWNARYRQKFGHVFLICASGRTTSEILTELKRRYPNRPIVEFEIAAHEQMKITELRLQKLFSSKVKETSSIINRHPVDLGTKVGEDRVSIIGSHLAAASEAPSAKPSPQAPIRTRPPITTHILDVSRGSPACGVEIRLEVWKGAQPRPIYSQPDLGGWVFVGSSITNSDGRCGQLMDIVDNVDPGIYRISFNTGKYFPTGFFPYVSLLFEIKESQKSEHFHVPLLLSPFSFTTYRGS</sequence>
<evidence type="ECO:0000259" key="10">
    <source>
        <dbReference type="Pfam" id="PF09349"/>
    </source>
</evidence>
<dbReference type="GO" id="GO:0019628">
    <property type="term" value="P:urate catabolic process"/>
    <property type="evidence" value="ECO:0007669"/>
    <property type="project" value="TreeGrafter"/>
</dbReference>
<evidence type="ECO:0000313" key="11">
    <source>
        <dbReference type="EMBL" id="KAK9095378.1"/>
    </source>
</evidence>
<dbReference type="SUPFAM" id="SSF49472">
    <property type="entry name" value="Transthyretin (synonym: prealbumin)"/>
    <property type="match status" value="1"/>
</dbReference>
<evidence type="ECO:0000256" key="2">
    <source>
        <dbReference type="ARBA" id="ARBA00001163"/>
    </source>
</evidence>
<proteinExistence type="predicted"/>
<evidence type="ECO:0000256" key="3">
    <source>
        <dbReference type="ARBA" id="ARBA00004754"/>
    </source>
</evidence>
<dbReference type="GO" id="GO:0006144">
    <property type="term" value="P:purine nucleobase metabolic process"/>
    <property type="evidence" value="ECO:0007669"/>
    <property type="project" value="UniProtKB-KW"/>
</dbReference>
<dbReference type="InterPro" id="IPR036778">
    <property type="entry name" value="OHCU_decarboxylase_sf"/>
</dbReference>
<evidence type="ECO:0000256" key="6">
    <source>
        <dbReference type="ARBA" id="ARBA00022801"/>
    </source>
</evidence>
<name>A0AAP0ET63_9MAGN</name>
<protein>
    <recommendedName>
        <fullName evidence="13">Hydroxyisourate hydrolase</fullName>
    </recommendedName>
</protein>
<keyword evidence="7" id="KW-0456">Lyase</keyword>
<dbReference type="InterPro" id="IPR014306">
    <property type="entry name" value="Hydroxyisourate_hydrolase"/>
</dbReference>
<feature type="binding site" evidence="8">
    <location>
        <position position="221"/>
    </location>
    <ligand>
        <name>substrate</name>
    </ligand>
</feature>
<dbReference type="GO" id="GO:0033971">
    <property type="term" value="F:hydroxyisourate hydrolase activity"/>
    <property type="evidence" value="ECO:0007669"/>
    <property type="project" value="UniProtKB-EC"/>
</dbReference>
<accession>A0AAP0ET63</accession>
<comment type="catalytic activity">
    <reaction evidence="1">
        <text>5-hydroxyisourate + H2O = 5-hydroxy-2-oxo-4-ureido-2,5-dihydro-1H-imidazole-5-carboxylate + H(+)</text>
        <dbReference type="Rhea" id="RHEA:23736"/>
        <dbReference type="ChEBI" id="CHEBI:15377"/>
        <dbReference type="ChEBI" id="CHEBI:15378"/>
        <dbReference type="ChEBI" id="CHEBI:18072"/>
        <dbReference type="ChEBI" id="CHEBI:58639"/>
        <dbReference type="EC" id="3.5.2.17"/>
    </reaction>
</comment>
<evidence type="ECO:0000256" key="7">
    <source>
        <dbReference type="ARBA" id="ARBA00023239"/>
    </source>
</evidence>
<dbReference type="FunFam" id="1.10.3330.10:FF:000002">
    <property type="entry name" value="Uric acid degradation bifunctional protein TTL"/>
    <property type="match status" value="1"/>
</dbReference>
<dbReference type="NCBIfam" id="TIGR02962">
    <property type="entry name" value="hdxy_isourate"/>
    <property type="match status" value="1"/>
</dbReference>
<keyword evidence="4" id="KW-0659">Purine metabolism</keyword>
<evidence type="ECO:0008006" key="13">
    <source>
        <dbReference type="Google" id="ProtNLM"/>
    </source>
</evidence>
<dbReference type="EMBL" id="JBBNAG010000011">
    <property type="protein sequence ID" value="KAK9095378.1"/>
    <property type="molecule type" value="Genomic_DNA"/>
</dbReference>
<feature type="binding site" evidence="8">
    <location>
        <position position="271"/>
    </location>
    <ligand>
        <name>substrate</name>
    </ligand>
</feature>
<dbReference type="GO" id="GO:0051997">
    <property type="term" value="F:2-oxo-4-hydroxy-4-carboxy-5-ureidoimidazoline decarboxylase activity"/>
    <property type="evidence" value="ECO:0007669"/>
    <property type="project" value="UniProtKB-EC"/>
</dbReference>
<feature type="binding site" evidence="8">
    <location>
        <position position="334"/>
    </location>
    <ligand>
        <name>substrate</name>
    </ligand>
</feature>
<dbReference type="InterPro" id="IPR036817">
    <property type="entry name" value="Transthyretin/HIU_hydrolase_sf"/>
</dbReference>
<keyword evidence="6" id="KW-0378">Hydrolase</keyword>
<dbReference type="PROSITE" id="PS00768">
    <property type="entry name" value="TRANSTHYRETIN_1"/>
    <property type="match status" value="1"/>
</dbReference>
<dbReference type="Proteomes" id="UP001419268">
    <property type="component" value="Unassembled WGS sequence"/>
</dbReference>
<evidence type="ECO:0000256" key="8">
    <source>
        <dbReference type="PIRSR" id="PIRSR600895-51"/>
    </source>
</evidence>
<dbReference type="FunFam" id="2.60.40.180:FF:000003">
    <property type="entry name" value="Uric acid degradation bifunctional protein TTL"/>
    <property type="match status" value="1"/>
</dbReference>
<dbReference type="PROSITE" id="PS00769">
    <property type="entry name" value="TRANSTHYRETIN_2"/>
    <property type="match status" value="1"/>
</dbReference>
<dbReference type="InterPro" id="IPR023418">
    <property type="entry name" value="Thyroxine_BS"/>
</dbReference>
<organism evidence="11 12">
    <name type="scientific">Stephania cephalantha</name>
    <dbReference type="NCBI Taxonomy" id="152367"/>
    <lineage>
        <taxon>Eukaryota</taxon>
        <taxon>Viridiplantae</taxon>
        <taxon>Streptophyta</taxon>
        <taxon>Embryophyta</taxon>
        <taxon>Tracheophyta</taxon>
        <taxon>Spermatophyta</taxon>
        <taxon>Magnoliopsida</taxon>
        <taxon>Ranunculales</taxon>
        <taxon>Menispermaceae</taxon>
        <taxon>Menispermoideae</taxon>
        <taxon>Cissampelideae</taxon>
        <taxon>Stephania</taxon>
    </lineage>
</organism>
<dbReference type="InterPro" id="IPR023416">
    <property type="entry name" value="Transthyretin/HIU_hydrolase_d"/>
</dbReference>
<gene>
    <name evidence="11" type="ORF">Scep_026847</name>
</gene>
<reference evidence="11 12" key="1">
    <citation type="submission" date="2024-01" db="EMBL/GenBank/DDBJ databases">
        <title>Genome assemblies of Stephania.</title>
        <authorList>
            <person name="Yang L."/>
        </authorList>
    </citation>
    <scope>NUCLEOTIDE SEQUENCE [LARGE SCALE GENOMIC DNA]</scope>
    <source>
        <strain evidence="11">JXDWG</strain>
        <tissue evidence="11">Leaf</tissue>
    </source>
</reference>
<dbReference type="InterPro" id="IPR000895">
    <property type="entry name" value="Transthyretin/HIU_hydrolase"/>
</dbReference>
<dbReference type="PANTHER" id="PTHR43466:SF1">
    <property type="entry name" value="2-OXO-4-HYDROXY-4-CARBOXY-5-UREIDOIMIDAZOLINE DECARBOXYLASE-RELATED"/>
    <property type="match status" value="1"/>
</dbReference>
<dbReference type="Pfam" id="PF00576">
    <property type="entry name" value="Transthyretin"/>
    <property type="match status" value="1"/>
</dbReference>
<feature type="domain" description="Transthyretin/hydroxyisourate hydrolase" evidence="9">
    <location>
        <begin position="218"/>
        <end position="336"/>
    </location>
</feature>
<comment type="pathway">
    <text evidence="3">Purine metabolism; urate degradation; (S)-allantoin from urate: step 3/3.</text>
</comment>
<evidence type="ECO:0000259" key="9">
    <source>
        <dbReference type="Pfam" id="PF00576"/>
    </source>
</evidence>
<dbReference type="CDD" id="cd05822">
    <property type="entry name" value="TLP_HIUase"/>
    <property type="match status" value="1"/>
</dbReference>
<dbReference type="Gene3D" id="2.60.40.180">
    <property type="entry name" value="Transthyretin/hydroxyisourate hydrolase domain"/>
    <property type="match status" value="1"/>
</dbReference>
<keyword evidence="12" id="KW-1185">Reference proteome</keyword>
<evidence type="ECO:0000256" key="4">
    <source>
        <dbReference type="ARBA" id="ARBA00022631"/>
    </source>
</evidence>
<evidence type="ECO:0000256" key="5">
    <source>
        <dbReference type="ARBA" id="ARBA00022793"/>
    </source>
</evidence>
<keyword evidence="5" id="KW-0210">Decarboxylase</keyword>
<dbReference type="PRINTS" id="PR00189">
    <property type="entry name" value="TRNSTHYRETIN"/>
</dbReference>
<dbReference type="InterPro" id="IPR023419">
    <property type="entry name" value="Transthyretin_CS"/>
</dbReference>
<comment type="catalytic activity">
    <reaction evidence="2">
        <text>5-hydroxy-2-oxo-4-ureido-2,5-dihydro-1H-imidazole-5-carboxylate + H(+) = (S)-allantoin + CO2</text>
        <dbReference type="Rhea" id="RHEA:26301"/>
        <dbReference type="ChEBI" id="CHEBI:15378"/>
        <dbReference type="ChEBI" id="CHEBI:15678"/>
        <dbReference type="ChEBI" id="CHEBI:16526"/>
        <dbReference type="ChEBI" id="CHEBI:58639"/>
        <dbReference type="EC" id="4.1.1.97"/>
    </reaction>
</comment>
<comment type="caution">
    <text evidence="11">The sequence shown here is derived from an EMBL/GenBank/DDBJ whole genome shotgun (WGS) entry which is preliminary data.</text>
</comment>
<dbReference type="Pfam" id="PF09349">
    <property type="entry name" value="OHCU_decarbox"/>
    <property type="match status" value="1"/>
</dbReference>
<dbReference type="PANTHER" id="PTHR43466">
    <property type="entry name" value="2-OXO-4-HYDROXY-4-CARBOXY-5-UREIDOIMIDAZOLINE DECARBOXYLASE-RELATED"/>
    <property type="match status" value="1"/>
</dbReference>